<reference evidence="1 2" key="1">
    <citation type="submission" date="2019-08" db="EMBL/GenBank/DDBJ databases">
        <authorList>
            <person name="Peeters C."/>
        </authorList>
    </citation>
    <scope>NUCLEOTIDE SEQUENCE [LARGE SCALE GENOMIC DNA]</scope>
    <source>
        <strain evidence="1 2">LMG 20602</strain>
    </source>
</reference>
<accession>A0ABY6W4W5</accession>
<evidence type="ECO:0008006" key="3">
    <source>
        <dbReference type="Google" id="ProtNLM"/>
    </source>
</evidence>
<evidence type="ECO:0000313" key="1">
    <source>
        <dbReference type="EMBL" id="VVE26995.1"/>
    </source>
</evidence>
<evidence type="ECO:0000313" key="2">
    <source>
        <dbReference type="Proteomes" id="UP000366065"/>
    </source>
</evidence>
<name>A0ABY6W4W5_9BURK</name>
<keyword evidence="2" id="KW-1185">Reference proteome</keyword>
<comment type="caution">
    <text evidence="1">The sequence shown here is derived from an EMBL/GenBank/DDBJ whole genome shotgun (WGS) entry which is preliminary data.</text>
</comment>
<sequence>MPEHEYVTGDFHVTVFSIPLRDGRYRADVVVRRIGSRESCHRQELYGQVFATRSDARAHGQSYAEKWLLGFGQKAALGSLGNPGKHRA</sequence>
<dbReference type="RefSeq" id="WP_150722246.1">
    <property type="nucleotide sequence ID" value="NZ_CABPRV010000008.1"/>
</dbReference>
<organism evidence="1 2">
    <name type="scientific">Pandoraea capi</name>
    <dbReference type="NCBI Taxonomy" id="2508286"/>
    <lineage>
        <taxon>Bacteria</taxon>
        <taxon>Pseudomonadati</taxon>
        <taxon>Pseudomonadota</taxon>
        <taxon>Betaproteobacteria</taxon>
        <taxon>Burkholderiales</taxon>
        <taxon>Burkholderiaceae</taxon>
        <taxon>Pandoraea</taxon>
    </lineage>
</organism>
<dbReference type="Proteomes" id="UP000366065">
    <property type="component" value="Unassembled WGS sequence"/>
</dbReference>
<protein>
    <recommendedName>
        <fullName evidence="3">WGR domain-containing protein</fullName>
    </recommendedName>
</protein>
<proteinExistence type="predicted"/>
<dbReference type="EMBL" id="CABPRV010000008">
    <property type="protein sequence ID" value="VVE26995.1"/>
    <property type="molecule type" value="Genomic_DNA"/>
</dbReference>
<gene>
    <name evidence="1" type="ORF">PCA20602_03446</name>
</gene>